<reference evidence="5" key="1">
    <citation type="journal article" date="2019" name="Int. J. Syst. Evol. Microbiol.">
        <title>The Global Catalogue of Microorganisms (GCM) 10K type strain sequencing project: providing services to taxonomists for standard genome sequencing and annotation.</title>
        <authorList>
            <consortium name="The Broad Institute Genomics Platform"/>
            <consortium name="The Broad Institute Genome Sequencing Center for Infectious Disease"/>
            <person name="Wu L."/>
            <person name="Ma J."/>
        </authorList>
    </citation>
    <scope>NUCLEOTIDE SEQUENCE [LARGE SCALE GENOMIC DNA]</scope>
    <source>
        <strain evidence="5">TBRC 1826</strain>
    </source>
</reference>
<dbReference type="EMBL" id="JBHSBH010000020">
    <property type="protein sequence ID" value="MFC3999842.1"/>
    <property type="molecule type" value="Genomic_DNA"/>
</dbReference>
<evidence type="ECO:0000256" key="2">
    <source>
        <dbReference type="SAM" id="SignalP"/>
    </source>
</evidence>
<sequence>MLKKIGVRSAQTFALGAVVASGLAMAAPAFADDASTAGPKALGAPAASDNASENAAENASEVGTASVRDCTAEDFVTEETRDAAAGSVYITITFEKLEPSDPYDDEACTMYGALDRMYWGDEEGEMIGGFGRQVGSADSVFGMSPGDQATVTIKRPNPENYDESECEPTEVDGMYLQLFNDDTTTFTNTEGQDSVCATELSVSTVSEITKVEA</sequence>
<feature type="compositionally biased region" description="Low complexity" evidence="1">
    <location>
        <begin position="44"/>
        <end position="61"/>
    </location>
</feature>
<keyword evidence="2" id="KW-0732">Signal</keyword>
<comment type="caution">
    <text evidence="4">The sequence shown here is derived from an EMBL/GenBank/DDBJ whole genome shotgun (WGS) entry which is preliminary data.</text>
</comment>
<evidence type="ECO:0000259" key="3">
    <source>
        <dbReference type="Pfam" id="PF14016"/>
    </source>
</evidence>
<dbReference type="InterPro" id="IPR025326">
    <property type="entry name" value="DUF4232"/>
</dbReference>
<name>A0ABV8FVA5_9ACTN</name>
<proteinExistence type="predicted"/>
<feature type="signal peptide" evidence="2">
    <location>
        <begin position="1"/>
        <end position="26"/>
    </location>
</feature>
<feature type="region of interest" description="Disordered" evidence="1">
    <location>
        <begin position="41"/>
        <end position="65"/>
    </location>
</feature>
<organism evidence="4 5">
    <name type="scientific">Nocardiopsis sediminis</name>
    <dbReference type="NCBI Taxonomy" id="1778267"/>
    <lineage>
        <taxon>Bacteria</taxon>
        <taxon>Bacillati</taxon>
        <taxon>Actinomycetota</taxon>
        <taxon>Actinomycetes</taxon>
        <taxon>Streptosporangiales</taxon>
        <taxon>Nocardiopsidaceae</taxon>
        <taxon>Nocardiopsis</taxon>
    </lineage>
</organism>
<feature type="domain" description="DUF4232" evidence="3">
    <location>
        <begin position="70"/>
        <end position="205"/>
    </location>
</feature>
<evidence type="ECO:0000256" key="1">
    <source>
        <dbReference type="SAM" id="MobiDB-lite"/>
    </source>
</evidence>
<dbReference type="RefSeq" id="WP_378538488.1">
    <property type="nucleotide sequence ID" value="NZ_JBHSBH010000020.1"/>
</dbReference>
<dbReference type="Pfam" id="PF14016">
    <property type="entry name" value="DUF4232"/>
    <property type="match status" value="1"/>
</dbReference>
<evidence type="ECO:0000313" key="5">
    <source>
        <dbReference type="Proteomes" id="UP001595847"/>
    </source>
</evidence>
<keyword evidence="5" id="KW-1185">Reference proteome</keyword>
<evidence type="ECO:0000313" key="4">
    <source>
        <dbReference type="EMBL" id="MFC3999842.1"/>
    </source>
</evidence>
<gene>
    <name evidence="4" type="ORF">ACFOVU_28270</name>
</gene>
<accession>A0ABV8FVA5</accession>
<protein>
    <submittedName>
        <fullName evidence="4">DUF4232 domain-containing protein</fullName>
    </submittedName>
</protein>
<dbReference type="Proteomes" id="UP001595847">
    <property type="component" value="Unassembled WGS sequence"/>
</dbReference>
<feature type="chain" id="PRO_5046280242" evidence="2">
    <location>
        <begin position="27"/>
        <end position="213"/>
    </location>
</feature>